<comment type="caution">
    <text evidence="1">The sequence shown here is derived from an EMBL/GenBank/DDBJ whole genome shotgun (WGS) entry which is preliminary data.</text>
</comment>
<evidence type="ECO:0000313" key="2">
    <source>
        <dbReference type="Proteomes" id="UP000630660"/>
    </source>
</evidence>
<dbReference type="PROSITE" id="PS51257">
    <property type="entry name" value="PROKAR_LIPOPROTEIN"/>
    <property type="match status" value="1"/>
</dbReference>
<evidence type="ECO:0008006" key="3">
    <source>
        <dbReference type="Google" id="ProtNLM"/>
    </source>
</evidence>
<name>A0A9D5KD61_UNCW3</name>
<organism evidence="1 2">
    <name type="scientific">candidate division WOR-3 bacterium</name>
    <dbReference type="NCBI Taxonomy" id="2052148"/>
    <lineage>
        <taxon>Bacteria</taxon>
        <taxon>Bacteria division WOR-3</taxon>
    </lineage>
</organism>
<dbReference type="EMBL" id="WJKJ01000313">
    <property type="protein sequence ID" value="MBD3365421.1"/>
    <property type="molecule type" value="Genomic_DNA"/>
</dbReference>
<dbReference type="AlphaFoldDB" id="A0A9D5KD61"/>
<evidence type="ECO:0000313" key="1">
    <source>
        <dbReference type="EMBL" id="MBD3365421.1"/>
    </source>
</evidence>
<feature type="non-terminal residue" evidence="1">
    <location>
        <position position="132"/>
    </location>
</feature>
<protein>
    <recommendedName>
        <fullName evidence="3">Lipoprotein</fullName>
    </recommendedName>
</protein>
<accession>A0A9D5KD61</accession>
<proteinExistence type="predicted"/>
<gene>
    <name evidence="1" type="ORF">GF359_09435</name>
</gene>
<sequence length="132" mass="15192">MERKVIPCLVLAGLIISGCEYKPDAVGRAREVYIFTDHKESIEFDISLSLERQIFTPQPGVEFFLKYKEGDEATDHLRRHCILLAGYESDTAIRFMKNLYPPLTCNDSFNLYTFRDVWAEGQTVMVFVAEDS</sequence>
<reference evidence="1" key="1">
    <citation type="submission" date="2019-11" db="EMBL/GenBank/DDBJ databases">
        <title>Microbial mats filling the niche in hypersaline microbial mats.</title>
        <authorList>
            <person name="Wong H.L."/>
            <person name="Macleod F.I."/>
            <person name="White R.A. III"/>
            <person name="Burns B.P."/>
        </authorList>
    </citation>
    <scope>NUCLEOTIDE SEQUENCE</scope>
    <source>
        <strain evidence="1">Bin_327</strain>
    </source>
</reference>
<dbReference type="Proteomes" id="UP000630660">
    <property type="component" value="Unassembled WGS sequence"/>
</dbReference>